<keyword evidence="4" id="KW-0597">Phosphoprotein</keyword>
<keyword evidence="12 13" id="KW-0472">Membrane</keyword>
<evidence type="ECO:0000256" key="9">
    <source>
        <dbReference type="ARBA" id="ARBA00022840"/>
    </source>
</evidence>
<name>A0A1A8XLY1_9RHOO</name>
<dbReference type="EMBL" id="FLQY01000046">
    <property type="protein sequence ID" value="SBT04948.1"/>
    <property type="molecule type" value="Genomic_DNA"/>
</dbReference>
<keyword evidence="9" id="KW-0067">ATP-binding</keyword>
<keyword evidence="10 13" id="KW-1133">Transmembrane helix</keyword>
<dbReference type="InterPro" id="IPR036097">
    <property type="entry name" value="HisK_dim/P_sf"/>
</dbReference>
<comment type="catalytic activity">
    <reaction evidence="1">
        <text>ATP + protein L-histidine = ADP + protein N-phospho-L-histidine.</text>
        <dbReference type="EC" id="2.7.13.3"/>
    </reaction>
</comment>
<dbReference type="PRINTS" id="PR00344">
    <property type="entry name" value="BCTRLSENSOR"/>
</dbReference>
<evidence type="ECO:0000313" key="15">
    <source>
        <dbReference type="EMBL" id="SBT04948.1"/>
    </source>
</evidence>
<organism evidence="15 16">
    <name type="scientific">Candidatus Propionivibrio aalborgensis</name>
    <dbReference type="NCBI Taxonomy" id="1860101"/>
    <lineage>
        <taxon>Bacteria</taxon>
        <taxon>Pseudomonadati</taxon>
        <taxon>Pseudomonadota</taxon>
        <taxon>Betaproteobacteria</taxon>
        <taxon>Rhodocyclales</taxon>
        <taxon>Rhodocyclaceae</taxon>
        <taxon>Propionivibrio</taxon>
    </lineage>
</organism>
<dbReference type="InterPro" id="IPR003594">
    <property type="entry name" value="HATPase_dom"/>
</dbReference>
<dbReference type="InterPro" id="IPR013727">
    <property type="entry name" value="2CSK_N"/>
</dbReference>
<dbReference type="Pfam" id="PF00512">
    <property type="entry name" value="HisKA"/>
    <property type="match status" value="1"/>
</dbReference>
<evidence type="ECO:0000256" key="1">
    <source>
        <dbReference type="ARBA" id="ARBA00000085"/>
    </source>
</evidence>
<evidence type="ECO:0000256" key="7">
    <source>
        <dbReference type="ARBA" id="ARBA00022741"/>
    </source>
</evidence>
<feature type="domain" description="Histidine kinase" evidence="14">
    <location>
        <begin position="246"/>
        <end position="459"/>
    </location>
</feature>
<evidence type="ECO:0000256" key="13">
    <source>
        <dbReference type="SAM" id="Phobius"/>
    </source>
</evidence>
<feature type="transmembrane region" description="Helical" evidence="13">
    <location>
        <begin position="18"/>
        <end position="38"/>
    </location>
</feature>
<accession>A0A1A8XLY1</accession>
<evidence type="ECO:0000256" key="11">
    <source>
        <dbReference type="ARBA" id="ARBA00023012"/>
    </source>
</evidence>
<dbReference type="InterPro" id="IPR005467">
    <property type="entry name" value="His_kinase_dom"/>
</dbReference>
<dbReference type="InterPro" id="IPR036890">
    <property type="entry name" value="HATPase_C_sf"/>
</dbReference>
<evidence type="ECO:0000256" key="8">
    <source>
        <dbReference type="ARBA" id="ARBA00022777"/>
    </source>
</evidence>
<keyword evidence="8 15" id="KW-0418">Kinase</keyword>
<evidence type="ECO:0000256" key="3">
    <source>
        <dbReference type="ARBA" id="ARBA00012438"/>
    </source>
</evidence>
<evidence type="ECO:0000259" key="14">
    <source>
        <dbReference type="PROSITE" id="PS50109"/>
    </source>
</evidence>
<dbReference type="SUPFAM" id="SSF47384">
    <property type="entry name" value="Homodimeric domain of signal transducing histidine kinase"/>
    <property type="match status" value="1"/>
</dbReference>
<dbReference type="EC" id="2.7.13.3" evidence="3"/>
<dbReference type="Gene3D" id="3.30.565.10">
    <property type="entry name" value="Histidine kinase-like ATPase, C-terminal domain"/>
    <property type="match status" value="1"/>
</dbReference>
<dbReference type="CDD" id="cd00082">
    <property type="entry name" value="HisKA"/>
    <property type="match status" value="1"/>
</dbReference>
<evidence type="ECO:0000256" key="2">
    <source>
        <dbReference type="ARBA" id="ARBA00004141"/>
    </source>
</evidence>
<evidence type="ECO:0000256" key="12">
    <source>
        <dbReference type="ARBA" id="ARBA00023136"/>
    </source>
</evidence>
<evidence type="ECO:0000256" key="6">
    <source>
        <dbReference type="ARBA" id="ARBA00022692"/>
    </source>
</evidence>
<dbReference type="GO" id="GO:0000155">
    <property type="term" value="F:phosphorelay sensor kinase activity"/>
    <property type="evidence" value="ECO:0007669"/>
    <property type="project" value="InterPro"/>
</dbReference>
<dbReference type="Proteomes" id="UP000199600">
    <property type="component" value="Unassembled WGS sequence"/>
</dbReference>
<dbReference type="SUPFAM" id="SSF55874">
    <property type="entry name" value="ATPase domain of HSP90 chaperone/DNA topoisomerase II/histidine kinase"/>
    <property type="match status" value="1"/>
</dbReference>
<dbReference type="InterPro" id="IPR050428">
    <property type="entry name" value="TCS_sensor_his_kinase"/>
</dbReference>
<dbReference type="InterPro" id="IPR004358">
    <property type="entry name" value="Sig_transdc_His_kin-like_C"/>
</dbReference>
<dbReference type="Gene3D" id="1.20.5.1040">
    <property type="entry name" value="Sensor protein qsec"/>
    <property type="match status" value="1"/>
</dbReference>
<gene>
    <name evidence="15" type="ORF">PROAA_140004</name>
</gene>
<dbReference type="PANTHER" id="PTHR45436:SF14">
    <property type="entry name" value="SENSOR PROTEIN QSEC"/>
    <property type="match status" value="1"/>
</dbReference>
<dbReference type="GO" id="GO:0005886">
    <property type="term" value="C:plasma membrane"/>
    <property type="evidence" value="ECO:0007669"/>
    <property type="project" value="TreeGrafter"/>
</dbReference>
<keyword evidence="6 13" id="KW-0812">Transmembrane</keyword>
<proteinExistence type="predicted"/>
<dbReference type="RefSeq" id="WP_222102076.1">
    <property type="nucleotide sequence ID" value="NZ_FLQY01000046.1"/>
</dbReference>
<dbReference type="InterPro" id="IPR003661">
    <property type="entry name" value="HisK_dim/P_dom"/>
</dbReference>
<dbReference type="PANTHER" id="PTHR45436">
    <property type="entry name" value="SENSOR HISTIDINE KINASE YKOH"/>
    <property type="match status" value="1"/>
</dbReference>
<keyword evidence="16" id="KW-1185">Reference proteome</keyword>
<evidence type="ECO:0000313" key="16">
    <source>
        <dbReference type="Proteomes" id="UP000199600"/>
    </source>
</evidence>
<dbReference type="PROSITE" id="PS50109">
    <property type="entry name" value="HIS_KIN"/>
    <property type="match status" value="1"/>
</dbReference>
<keyword evidence="5" id="KW-0808">Transferase</keyword>
<keyword evidence="11" id="KW-0902">Two-component regulatory system</keyword>
<dbReference type="SMART" id="SM00387">
    <property type="entry name" value="HATPase_c"/>
    <property type="match status" value="1"/>
</dbReference>
<dbReference type="GO" id="GO:0005524">
    <property type="term" value="F:ATP binding"/>
    <property type="evidence" value="ECO:0007669"/>
    <property type="project" value="UniProtKB-KW"/>
</dbReference>
<reference evidence="15 16" key="1">
    <citation type="submission" date="2016-06" db="EMBL/GenBank/DDBJ databases">
        <authorList>
            <person name="Kjaerup R.B."/>
            <person name="Dalgaard T.S."/>
            <person name="Juul-Madsen H.R."/>
        </authorList>
    </citation>
    <scope>NUCLEOTIDE SEQUENCE [LARGE SCALE GENOMIC DNA]</scope>
    <source>
        <strain evidence="15">2</strain>
    </source>
</reference>
<dbReference type="AlphaFoldDB" id="A0A1A8XLY1"/>
<comment type="subcellular location">
    <subcellularLocation>
        <location evidence="2">Membrane</location>
        <topology evidence="2">Multi-pass membrane protein</topology>
    </subcellularLocation>
</comment>
<dbReference type="Pfam" id="PF02518">
    <property type="entry name" value="HATPase_c"/>
    <property type="match status" value="1"/>
</dbReference>
<dbReference type="Gene3D" id="1.10.287.130">
    <property type="match status" value="1"/>
</dbReference>
<evidence type="ECO:0000256" key="4">
    <source>
        <dbReference type="ARBA" id="ARBA00022553"/>
    </source>
</evidence>
<keyword evidence="7" id="KW-0547">Nucleotide-binding</keyword>
<protein>
    <recommendedName>
        <fullName evidence="3">histidine kinase</fullName>
        <ecNumber evidence="3">2.7.13.3</ecNumber>
    </recommendedName>
</protein>
<evidence type="ECO:0000256" key="5">
    <source>
        <dbReference type="ARBA" id="ARBA00022679"/>
    </source>
</evidence>
<dbReference type="Pfam" id="PF08521">
    <property type="entry name" value="2CSK_N"/>
    <property type="match status" value="1"/>
</dbReference>
<dbReference type="SMART" id="SM00388">
    <property type="entry name" value="HisKA"/>
    <property type="match status" value="1"/>
</dbReference>
<sequence length="472" mass="51929">MSVAGLAPLNARSLRWRLLRWVTLTTIVIWGLAAGLSYHQARAEVQELMDGQMAKMARLLLAQIHEDTSYLKDLPENMNSLRGTKSRRSELALEFQIGYPDGTVLVNSAMAPETPLTRPLGYANVEHAGHPWRSLILETADGRYRAQVAHSFHTRDKEALEIASKTVLPLGLLLPLMVALLYFSIQRCLKPLDDLAEDVASRSPDNLTTLQPETTLLETQPLVRSLNHLLTRLATTLDNERRFTADAAHELRTPLAALKIQAQVAMATKNPEERDHAMAQVLAGVDRTTRLVEQLLRLARLDPIVQLSDTQPIDLLELARGALESAHSAAATRRQRLHLTAPMDAPRITGDPDLLGAALRNLLDNAVRYGPEQSTVTLTIDNDFGGLRLEVSDEGPGTPEEDLSHLTNRFFRSSEAGCEGSGLGLSIVQRIAELHGARLELENRQGGGFVARLRWPIDGKTGGLATTSGWKI</sequence>
<evidence type="ECO:0000256" key="10">
    <source>
        <dbReference type="ARBA" id="ARBA00022989"/>
    </source>
</evidence>